<dbReference type="GO" id="GO:0033388">
    <property type="term" value="P:putrescine biosynthetic process from arginine"/>
    <property type="evidence" value="ECO:0007669"/>
    <property type="project" value="TreeGrafter"/>
</dbReference>
<evidence type="ECO:0000313" key="4">
    <source>
        <dbReference type="EMBL" id="CAA0090621.1"/>
    </source>
</evidence>
<name>A0A5S9NL20_9HYPH</name>
<dbReference type="CDD" id="cd07576">
    <property type="entry name" value="R-amidase_like"/>
    <property type="match status" value="1"/>
</dbReference>
<protein>
    <submittedName>
        <fullName evidence="4">(R)-stereoselective amidase</fullName>
        <ecNumber evidence="4">3.5.1.100</ecNumber>
    </submittedName>
</protein>
<proteinExistence type="inferred from homology"/>
<dbReference type="Proteomes" id="UP000433050">
    <property type="component" value="Unassembled WGS sequence"/>
</dbReference>
<evidence type="ECO:0000259" key="3">
    <source>
        <dbReference type="PROSITE" id="PS50263"/>
    </source>
</evidence>
<comment type="similarity">
    <text evidence="1">Belongs to the carbon-nitrogen hydrolase superfamily. NIT1/NIT2 family.</text>
</comment>
<keyword evidence="5" id="KW-1185">Reference proteome</keyword>
<dbReference type="InterPro" id="IPR050345">
    <property type="entry name" value="Aliph_Amidase/BUP"/>
</dbReference>
<dbReference type="Gene3D" id="3.60.110.10">
    <property type="entry name" value="Carbon-nitrogen hydrolase"/>
    <property type="match status" value="1"/>
</dbReference>
<keyword evidence="2 4" id="KW-0378">Hydrolase</keyword>
<evidence type="ECO:0000256" key="1">
    <source>
        <dbReference type="ARBA" id="ARBA00010613"/>
    </source>
</evidence>
<reference evidence="4 5" key="1">
    <citation type="submission" date="2019-12" db="EMBL/GenBank/DDBJ databases">
        <authorList>
            <person name="Reyes-Prieto M."/>
        </authorList>
    </citation>
    <scope>NUCLEOTIDE SEQUENCE [LARGE SCALE GENOMIC DNA]</scope>
    <source>
        <strain evidence="4">HF14-78462</strain>
    </source>
</reference>
<dbReference type="EC" id="3.5.1.100" evidence="4"/>
<dbReference type="AlphaFoldDB" id="A0A5S9NL20"/>
<dbReference type="PROSITE" id="PS01227">
    <property type="entry name" value="UPF0012"/>
    <property type="match status" value="1"/>
</dbReference>
<dbReference type="Pfam" id="PF00795">
    <property type="entry name" value="CN_hydrolase"/>
    <property type="match status" value="1"/>
</dbReference>
<evidence type="ECO:0000256" key="2">
    <source>
        <dbReference type="ARBA" id="ARBA00022801"/>
    </source>
</evidence>
<dbReference type="PROSITE" id="PS50263">
    <property type="entry name" value="CN_HYDROLASE"/>
    <property type="match status" value="1"/>
</dbReference>
<dbReference type="InterPro" id="IPR044083">
    <property type="entry name" value="RamA-like"/>
</dbReference>
<gene>
    <name evidence="4" type="primary">ramA_1</name>
    <name evidence="4" type="ORF">STARVERO_01198</name>
</gene>
<dbReference type="InterPro" id="IPR003010">
    <property type="entry name" value="C-N_Hydrolase"/>
</dbReference>
<dbReference type="PANTHER" id="PTHR43674">
    <property type="entry name" value="NITRILASE C965.09-RELATED"/>
    <property type="match status" value="1"/>
</dbReference>
<dbReference type="EMBL" id="CACSAS010000001">
    <property type="protein sequence ID" value="CAA0090621.1"/>
    <property type="molecule type" value="Genomic_DNA"/>
</dbReference>
<feature type="domain" description="CN hydrolase" evidence="3">
    <location>
        <begin position="1"/>
        <end position="240"/>
    </location>
</feature>
<evidence type="ECO:0000313" key="5">
    <source>
        <dbReference type="Proteomes" id="UP000433050"/>
    </source>
</evidence>
<dbReference type="SUPFAM" id="SSF56317">
    <property type="entry name" value="Carbon-nitrogen hydrolase"/>
    <property type="match status" value="1"/>
</dbReference>
<dbReference type="PANTHER" id="PTHR43674:SF2">
    <property type="entry name" value="BETA-UREIDOPROPIONASE"/>
    <property type="match status" value="1"/>
</dbReference>
<dbReference type="RefSeq" id="WP_159598238.1">
    <property type="nucleotide sequence ID" value="NZ_CACSAS010000001.1"/>
</dbReference>
<sequence>MRLALLQTAGDPANRPAANLDRLDAAAAAAAEQGADLLLAPEMFLSGYNIGRDAAQALAEPADGPSARRAAEIARTRNIALCYGYPERGGDGAIYNAALLLDRNGAPLLNFRKTHLFGDLDREMFAPGPGTAELAEIDGYRLGILICYDVEFPEAVRALALGGADLVLVPTANMKPYDAVSHFVVPARAFENELYVAYANRCGSEGTLDYMGLSCVGDPNGGNLVLAGEGEELIVVDLSPERLEAGRALNTHLRDRRPEVYAGVTGER</sequence>
<dbReference type="InterPro" id="IPR036526">
    <property type="entry name" value="C-N_Hydrolase_sf"/>
</dbReference>
<dbReference type="InterPro" id="IPR001110">
    <property type="entry name" value="UPF0012_CS"/>
</dbReference>
<dbReference type="GO" id="GO:0050126">
    <property type="term" value="F:N-carbamoylputrescine amidase activity"/>
    <property type="evidence" value="ECO:0007669"/>
    <property type="project" value="TreeGrafter"/>
</dbReference>
<accession>A0A5S9NL20</accession>
<organism evidence="4 5">
    <name type="scientific">Starkeya nomas</name>
    <dbReference type="NCBI Taxonomy" id="2666134"/>
    <lineage>
        <taxon>Bacteria</taxon>
        <taxon>Pseudomonadati</taxon>
        <taxon>Pseudomonadota</taxon>
        <taxon>Alphaproteobacteria</taxon>
        <taxon>Hyphomicrobiales</taxon>
        <taxon>Xanthobacteraceae</taxon>
        <taxon>Starkeya</taxon>
    </lineage>
</organism>